<sequence length="716" mass="84137">MAAKKSQKNFGSAFSIGASNTIVPSTHQRMAQNYLLVWVDGNIDQTNKDCQNTLTQLRAAVNDVMMFNQSDECIQFLNQMNDEQAFVITSGALGKNLVPEIHDMPKLDAIYIFCGNVSYHQQWTENWKKIKGVHNNIKDSCDALKEGVKKVNQDLIPIIFVAMNEAASTENLNRLEPNYMYTQMFKDIFLEMEHDYNQATKILAIYCYKFYPDNTDELNVINEFKRDYRPEQAIWWYTRECFTYQMLNRALRTLDADTIINMGFFIRDLHQQLHQLHEQQLPSYHGKPFIVYRGQGLLKTDFEKLKKTKGGLMSKQLPLATNQNSPIQQLVIKHKIFTNEIHTLLSYVPQLRYLSLDNLHTSKSDKWEGAISSPHNLTHLYVKLNNICFDDFEIFIKTCFNSIVVLHFSATNTDEYFNAKRWEQLILFSMPCLHIFDIYISARNNQSEFDEFKSLFWLQREWFFDSSSSGYYYGTTFYSTSPYRRKEFRLQYSTNKQTDFDVKMKKNENAVHHVHILNKEATDNCIYYFPNANVLSIDNFYEHNLNEMIDSLDHIISLKNLTKLNILLYPYSFGRLIQLLLTTVNLVTLQLPRIFLHSNNYQAIQLSETFRLVSNRNIIRNLILESANDMDDVELLLNLCPRIQCFEINKCYRHAASIVRLLTWKSHTNNPYLISISIIVDNDIKYLERLKKLSHQENLFNQFAVKVQSNRVDLWR</sequence>
<protein>
    <submittedName>
        <fullName evidence="1">Uncharacterized protein</fullName>
    </submittedName>
</protein>
<organism evidence="1 2">
    <name type="scientific">Adineta steineri</name>
    <dbReference type="NCBI Taxonomy" id="433720"/>
    <lineage>
        <taxon>Eukaryota</taxon>
        <taxon>Metazoa</taxon>
        <taxon>Spiralia</taxon>
        <taxon>Gnathifera</taxon>
        <taxon>Rotifera</taxon>
        <taxon>Eurotatoria</taxon>
        <taxon>Bdelloidea</taxon>
        <taxon>Adinetida</taxon>
        <taxon>Adinetidae</taxon>
        <taxon>Adineta</taxon>
    </lineage>
</organism>
<comment type="caution">
    <text evidence="1">The sequence shown here is derived from an EMBL/GenBank/DDBJ whole genome shotgun (WGS) entry which is preliminary data.</text>
</comment>
<dbReference type="Proteomes" id="UP000663891">
    <property type="component" value="Unassembled WGS sequence"/>
</dbReference>
<dbReference type="SUPFAM" id="SSF52047">
    <property type="entry name" value="RNI-like"/>
    <property type="match status" value="1"/>
</dbReference>
<accession>A0A814TQQ4</accession>
<evidence type="ECO:0000313" key="1">
    <source>
        <dbReference type="EMBL" id="CAF1164604.1"/>
    </source>
</evidence>
<gene>
    <name evidence="1" type="ORF">VCS650_LOCUS23558</name>
</gene>
<reference evidence="1" key="1">
    <citation type="submission" date="2021-02" db="EMBL/GenBank/DDBJ databases">
        <authorList>
            <person name="Nowell W R."/>
        </authorList>
    </citation>
    <scope>NUCLEOTIDE SEQUENCE</scope>
</reference>
<evidence type="ECO:0000313" key="2">
    <source>
        <dbReference type="Proteomes" id="UP000663891"/>
    </source>
</evidence>
<dbReference type="EMBL" id="CAJNON010000279">
    <property type="protein sequence ID" value="CAF1164604.1"/>
    <property type="molecule type" value="Genomic_DNA"/>
</dbReference>
<name>A0A814TQQ4_9BILA</name>
<dbReference type="SUPFAM" id="SSF56399">
    <property type="entry name" value="ADP-ribosylation"/>
    <property type="match status" value="1"/>
</dbReference>
<dbReference type="AlphaFoldDB" id="A0A814TQQ4"/>
<proteinExistence type="predicted"/>